<comment type="caution">
    <text evidence="2">The sequence shown here is derived from an EMBL/GenBank/DDBJ whole genome shotgun (WGS) entry which is preliminary data.</text>
</comment>
<feature type="non-terminal residue" evidence="2">
    <location>
        <position position="1"/>
    </location>
</feature>
<gene>
    <name evidence="2" type="ORF">GCK32_004029</name>
</gene>
<evidence type="ECO:0000313" key="2">
    <source>
        <dbReference type="EMBL" id="KAK5966677.1"/>
    </source>
</evidence>
<evidence type="ECO:0000259" key="1">
    <source>
        <dbReference type="Pfam" id="PF10328"/>
    </source>
</evidence>
<reference evidence="2 3" key="1">
    <citation type="submission" date="2019-10" db="EMBL/GenBank/DDBJ databases">
        <title>Assembly and Annotation for the nematode Trichostrongylus colubriformis.</title>
        <authorList>
            <person name="Martin J."/>
        </authorList>
    </citation>
    <scope>NUCLEOTIDE SEQUENCE [LARGE SCALE GENOMIC DNA]</scope>
    <source>
        <strain evidence="2">G859</strain>
        <tissue evidence="2">Whole worm</tissue>
    </source>
</reference>
<dbReference type="InterPro" id="IPR019430">
    <property type="entry name" value="7TM_GPCR_serpentine_rcpt_Srx"/>
</dbReference>
<evidence type="ECO:0000313" key="3">
    <source>
        <dbReference type="Proteomes" id="UP001331761"/>
    </source>
</evidence>
<protein>
    <recommendedName>
        <fullName evidence="1">7TM GPCR serpentine receptor class x (Srx) domain-containing protein</fullName>
    </recommendedName>
</protein>
<dbReference type="PANTHER" id="PTHR23017">
    <property type="entry name" value="SERPENTINE RECEPTOR, CLASS X"/>
    <property type="match status" value="1"/>
</dbReference>
<dbReference type="PANTHER" id="PTHR23017:SF3">
    <property type="entry name" value="G-PROTEIN COUPLED RECEPTORS FAMILY 1 PROFILE DOMAIN-CONTAINING PROTEIN"/>
    <property type="match status" value="1"/>
</dbReference>
<keyword evidence="3" id="KW-1185">Reference proteome</keyword>
<accession>A0AAN8IEZ1</accession>
<organism evidence="2 3">
    <name type="scientific">Trichostrongylus colubriformis</name>
    <name type="common">Black scour worm</name>
    <dbReference type="NCBI Taxonomy" id="6319"/>
    <lineage>
        <taxon>Eukaryota</taxon>
        <taxon>Metazoa</taxon>
        <taxon>Ecdysozoa</taxon>
        <taxon>Nematoda</taxon>
        <taxon>Chromadorea</taxon>
        <taxon>Rhabditida</taxon>
        <taxon>Rhabditina</taxon>
        <taxon>Rhabditomorpha</taxon>
        <taxon>Strongyloidea</taxon>
        <taxon>Trichostrongylidae</taxon>
        <taxon>Trichostrongylus</taxon>
    </lineage>
</organism>
<sequence>GCIQAGFFILVNLSFHVFSKLVSSKWALFATTTFVWGVNHATDGIILIIFHEKLRTGLRQPSRLWRKASVLVHAGQIWMSVATQTRVRGRPPVARASLATT</sequence>
<dbReference type="EMBL" id="WIXE01023249">
    <property type="protein sequence ID" value="KAK5966677.1"/>
    <property type="molecule type" value="Genomic_DNA"/>
</dbReference>
<dbReference type="Pfam" id="PF10328">
    <property type="entry name" value="7TM_GPCR_Srx"/>
    <property type="match status" value="1"/>
</dbReference>
<dbReference type="Proteomes" id="UP001331761">
    <property type="component" value="Unassembled WGS sequence"/>
</dbReference>
<name>A0AAN8IEZ1_TRICO</name>
<proteinExistence type="predicted"/>
<dbReference type="AlphaFoldDB" id="A0AAN8IEZ1"/>
<feature type="domain" description="7TM GPCR serpentine receptor class x (Srx)" evidence="1">
    <location>
        <begin position="2"/>
        <end position="51"/>
    </location>
</feature>